<dbReference type="PANTHER" id="PTHR43943">
    <property type="entry name" value="DEHYDROGENASE/REDUCTASE (SDR FAMILY) MEMBER 4"/>
    <property type="match status" value="1"/>
</dbReference>
<accession>A0A1M7CXB7</accession>
<gene>
    <name evidence="2" type="ORF">SAMN05444171_5077</name>
</gene>
<sequence length="266" mass="27818">MVISVSNSRVKDMYKGFDLSDKVAALTGSTAGMGFAIARGLAQCGAKIVVSSNAQEDTDQAAHALSKEGFDVAGVRCDITDRRDIGQFGAEAKRAFGKVDILFCVAVGPVPVGPVQEIDQDALDRLLISTVSNNLALARQFLPEMAQRRDGSIVMMSSIASRHPSPILGGYGAAKAALNGIVRSIAVEWGASNVRANAIAPSFVRTAFSKDFWGDPEREKALIARTPAGRIAEAEEVVGAAILLASPAGAYISGQVLLIDGARSVT</sequence>
<evidence type="ECO:0000313" key="2">
    <source>
        <dbReference type="EMBL" id="SED76309.1"/>
    </source>
</evidence>
<dbReference type="InterPro" id="IPR036291">
    <property type="entry name" value="NAD(P)-bd_dom_sf"/>
</dbReference>
<proteinExistence type="inferred from homology"/>
<protein>
    <submittedName>
        <fullName evidence="2">NAD(P)-dependent dehydrogenase, short-chain alcohol dehydrogenase family</fullName>
    </submittedName>
</protein>
<reference evidence="2 3" key="1">
    <citation type="submission" date="2016-10" db="EMBL/GenBank/DDBJ databases">
        <authorList>
            <person name="de Groot N.N."/>
        </authorList>
    </citation>
    <scope>NUCLEOTIDE SEQUENCE [LARGE SCALE GENOMIC DNA]</scope>
    <source>
        <strain evidence="2 3">GAS522</strain>
    </source>
</reference>
<evidence type="ECO:0000313" key="3">
    <source>
        <dbReference type="Proteomes" id="UP000183208"/>
    </source>
</evidence>
<organism evidence="2 3">
    <name type="scientific">Bradyrhizobium lablabi</name>
    <dbReference type="NCBI Taxonomy" id="722472"/>
    <lineage>
        <taxon>Bacteria</taxon>
        <taxon>Pseudomonadati</taxon>
        <taxon>Pseudomonadota</taxon>
        <taxon>Alphaproteobacteria</taxon>
        <taxon>Hyphomicrobiales</taxon>
        <taxon>Nitrobacteraceae</taxon>
        <taxon>Bradyrhizobium</taxon>
    </lineage>
</organism>
<dbReference type="AlphaFoldDB" id="A0A1M7CXB7"/>
<dbReference type="SUPFAM" id="SSF51735">
    <property type="entry name" value="NAD(P)-binding Rossmann-fold domains"/>
    <property type="match status" value="1"/>
</dbReference>
<name>A0A1M7CXB7_9BRAD</name>
<dbReference type="Pfam" id="PF13561">
    <property type="entry name" value="adh_short_C2"/>
    <property type="match status" value="1"/>
</dbReference>
<dbReference type="PANTHER" id="PTHR43943:SF2">
    <property type="entry name" value="DEHYDROGENASE_REDUCTASE 4"/>
    <property type="match status" value="1"/>
</dbReference>
<dbReference type="FunFam" id="3.40.50.720:FF:000084">
    <property type="entry name" value="Short-chain dehydrogenase reductase"/>
    <property type="match status" value="1"/>
</dbReference>
<comment type="similarity">
    <text evidence="1">Belongs to the short-chain dehydrogenases/reductases (SDR) family.</text>
</comment>
<dbReference type="CDD" id="cd05233">
    <property type="entry name" value="SDR_c"/>
    <property type="match status" value="1"/>
</dbReference>
<dbReference type="PRINTS" id="PR00081">
    <property type="entry name" value="GDHRDH"/>
</dbReference>
<dbReference type="InterPro" id="IPR002347">
    <property type="entry name" value="SDR_fam"/>
</dbReference>
<dbReference type="InterPro" id="IPR020904">
    <property type="entry name" value="Sc_DH/Rdtase_CS"/>
</dbReference>
<dbReference type="Proteomes" id="UP000183208">
    <property type="component" value="Unassembled WGS sequence"/>
</dbReference>
<dbReference type="EMBL" id="FNTI01000001">
    <property type="protein sequence ID" value="SED76309.1"/>
    <property type="molecule type" value="Genomic_DNA"/>
</dbReference>
<dbReference type="PROSITE" id="PS00061">
    <property type="entry name" value="ADH_SHORT"/>
    <property type="match status" value="1"/>
</dbReference>
<dbReference type="Gene3D" id="3.40.50.720">
    <property type="entry name" value="NAD(P)-binding Rossmann-like Domain"/>
    <property type="match status" value="1"/>
</dbReference>
<evidence type="ECO:0000256" key="1">
    <source>
        <dbReference type="ARBA" id="ARBA00006484"/>
    </source>
</evidence>